<dbReference type="Pfam" id="PF03948">
    <property type="entry name" value="Ribosomal_L9_C"/>
    <property type="match status" value="1"/>
</dbReference>
<evidence type="ECO:0000256" key="1">
    <source>
        <dbReference type="ARBA" id="ARBA00010605"/>
    </source>
</evidence>
<dbReference type="InterPro" id="IPR020070">
    <property type="entry name" value="Ribosomal_bL9_N"/>
</dbReference>
<dbReference type="InterPro" id="IPR036935">
    <property type="entry name" value="Ribosomal_bL9_N_sf"/>
</dbReference>
<keyword evidence="3 7" id="KW-0694">RNA-binding</keyword>
<sequence>MKVILLKDVKGTGKKGEMKEVSDGYARNFLLAKKLAVVADNTAVKELNEKAKAKENRAQKEYEAAVELGKKMEELSIVIYSKAGEGGRLFGSITSKDIAEQVKKQHNIEVDKRKISLDEPIRVLGSRIVEIKIHQKVVTKIRVDVKEKQ</sequence>
<keyword evidence="12" id="KW-1185">Reference proteome</keyword>
<dbReference type="Pfam" id="PF01281">
    <property type="entry name" value="Ribosomal_L9_N"/>
    <property type="match status" value="1"/>
</dbReference>
<comment type="caution">
    <text evidence="11">The sequence shown here is derived from an EMBL/GenBank/DDBJ whole genome shotgun (WGS) entry which is preliminary data.</text>
</comment>
<evidence type="ECO:0000256" key="2">
    <source>
        <dbReference type="ARBA" id="ARBA00022730"/>
    </source>
</evidence>
<comment type="function">
    <text evidence="7">Binds to the 23S rRNA.</text>
</comment>
<evidence type="ECO:0000256" key="6">
    <source>
        <dbReference type="ARBA" id="ARBA00035292"/>
    </source>
</evidence>
<evidence type="ECO:0000259" key="9">
    <source>
        <dbReference type="Pfam" id="PF01281"/>
    </source>
</evidence>
<reference evidence="11 12" key="1">
    <citation type="submission" date="2023-05" db="EMBL/GenBank/DDBJ databases">
        <title>Rombocin, a short stable natural nisin variant, displays selective antimicrobial activity against Listeria monocytogenes and employs dual mode of action to kill target bacterial strains.</title>
        <authorList>
            <person name="Wambui J."/>
            <person name="Stephan R."/>
            <person name="Kuipers O.P."/>
        </authorList>
    </citation>
    <scope>NUCLEOTIDE SEQUENCE [LARGE SCALE GENOMIC DNA]</scope>
    <source>
        <strain evidence="11 12">RC002</strain>
    </source>
</reference>
<dbReference type="PANTHER" id="PTHR21368">
    <property type="entry name" value="50S RIBOSOMAL PROTEIN L9"/>
    <property type="match status" value="1"/>
</dbReference>
<evidence type="ECO:0000256" key="3">
    <source>
        <dbReference type="ARBA" id="ARBA00022884"/>
    </source>
</evidence>
<keyword evidence="5 7" id="KW-0687">Ribonucleoprotein</keyword>
<evidence type="ECO:0000256" key="4">
    <source>
        <dbReference type="ARBA" id="ARBA00022980"/>
    </source>
</evidence>
<dbReference type="InterPro" id="IPR009027">
    <property type="entry name" value="Ribosomal_bL9/RNase_H1_N"/>
</dbReference>
<keyword evidence="8" id="KW-0175">Coiled coil</keyword>
<feature type="domain" description="Ribosomal protein L9" evidence="9">
    <location>
        <begin position="1"/>
        <end position="47"/>
    </location>
</feature>
<dbReference type="InterPro" id="IPR000244">
    <property type="entry name" value="Ribosomal_bL9"/>
</dbReference>
<dbReference type="GO" id="GO:0005840">
    <property type="term" value="C:ribosome"/>
    <property type="evidence" value="ECO:0007669"/>
    <property type="project" value="UniProtKB-KW"/>
</dbReference>
<dbReference type="NCBIfam" id="TIGR00158">
    <property type="entry name" value="L9"/>
    <property type="match status" value="1"/>
</dbReference>
<keyword evidence="2 7" id="KW-0699">rRNA-binding</keyword>
<dbReference type="Gene3D" id="3.40.5.10">
    <property type="entry name" value="Ribosomal protein L9, N-terminal domain"/>
    <property type="match status" value="1"/>
</dbReference>
<evidence type="ECO:0000313" key="12">
    <source>
        <dbReference type="Proteomes" id="UP001301012"/>
    </source>
</evidence>
<proteinExistence type="inferred from homology"/>
<feature type="domain" description="Large ribosomal subunit protein bL9 C-terminal" evidence="10">
    <location>
        <begin position="64"/>
        <end position="146"/>
    </location>
</feature>
<organism evidence="11 12">
    <name type="scientific">Romboutsia sedimentorum</name>
    <dbReference type="NCBI Taxonomy" id="1368474"/>
    <lineage>
        <taxon>Bacteria</taxon>
        <taxon>Bacillati</taxon>
        <taxon>Bacillota</taxon>
        <taxon>Clostridia</taxon>
        <taxon>Peptostreptococcales</taxon>
        <taxon>Peptostreptococcaceae</taxon>
        <taxon>Romboutsia</taxon>
    </lineage>
</organism>
<dbReference type="EMBL" id="JASKYM010000008">
    <property type="protein sequence ID" value="MDK2564522.1"/>
    <property type="molecule type" value="Genomic_DNA"/>
</dbReference>
<name>A0ABT7EC60_9FIRM</name>
<gene>
    <name evidence="7 11" type="primary">rplI</name>
    <name evidence="11" type="ORF">QOZ84_13350</name>
</gene>
<dbReference type="Gene3D" id="3.10.430.100">
    <property type="entry name" value="Ribosomal protein L9, C-terminal domain"/>
    <property type="match status" value="1"/>
</dbReference>
<dbReference type="InterPro" id="IPR036791">
    <property type="entry name" value="Ribosomal_bL9_C_sf"/>
</dbReference>
<dbReference type="InterPro" id="IPR020594">
    <property type="entry name" value="Ribosomal_bL9_bac/chp"/>
</dbReference>
<dbReference type="SUPFAM" id="SSF55653">
    <property type="entry name" value="Ribosomal protein L9 C-domain"/>
    <property type="match status" value="1"/>
</dbReference>
<dbReference type="Proteomes" id="UP001301012">
    <property type="component" value="Unassembled WGS sequence"/>
</dbReference>
<evidence type="ECO:0000256" key="7">
    <source>
        <dbReference type="HAMAP-Rule" id="MF_00503"/>
    </source>
</evidence>
<protein>
    <recommendedName>
        <fullName evidence="6 7">Large ribosomal subunit protein bL9</fullName>
    </recommendedName>
</protein>
<evidence type="ECO:0000313" key="11">
    <source>
        <dbReference type="EMBL" id="MDK2564522.1"/>
    </source>
</evidence>
<accession>A0ABT7EC60</accession>
<dbReference type="SUPFAM" id="SSF55658">
    <property type="entry name" value="L9 N-domain-like"/>
    <property type="match status" value="1"/>
</dbReference>
<feature type="coiled-coil region" evidence="8">
    <location>
        <begin position="41"/>
        <end position="68"/>
    </location>
</feature>
<evidence type="ECO:0000259" key="10">
    <source>
        <dbReference type="Pfam" id="PF03948"/>
    </source>
</evidence>
<evidence type="ECO:0000256" key="5">
    <source>
        <dbReference type="ARBA" id="ARBA00023274"/>
    </source>
</evidence>
<evidence type="ECO:0000256" key="8">
    <source>
        <dbReference type="SAM" id="Coils"/>
    </source>
</evidence>
<dbReference type="RefSeq" id="WP_284133443.1">
    <property type="nucleotide sequence ID" value="NZ_JASKYM010000008.1"/>
</dbReference>
<dbReference type="HAMAP" id="MF_00503">
    <property type="entry name" value="Ribosomal_bL9"/>
    <property type="match status" value="1"/>
</dbReference>
<keyword evidence="4 7" id="KW-0689">Ribosomal protein</keyword>
<dbReference type="InterPro" id="IPR020069">
    <property type="entry name" value="Ribosomal_bL9_C"/>
</dbReference>
<comment type="similarity">
    <text evidence="1 7">Belongs to the bacterial ribosomal protein bL9 family.</text>
</comment>